<proteinExistence type="predicted"/>
<dbReference type="Proteomes" id="UP000887566">
    <property type="component" value="Unplaced"/>
</dbReference>
<dbReference type="InterPro" id="IPR004360">
    <property type="entry name" value="Glyas_Fos-R_dOase_dom"/>
</dbReference>
<evidence type="ECO:0000259" key="1">
    <source>
        <dbReference type="PROSITE" id="PS51819"/>
    </source>
</evidence>
<organism evidence="2 3">
    <name type="scientific">Plectus sambesii</name>
    <dbReference type="NCBI Taxonomy" id="2011161"/>
    <lineage>
        <taxon>Eukaryota</taxon>
        <taxon>Metazoa</taxon>
        <taxon>Ecdysozoa</taxon>
        <taxon>Nematoda</taxon>
        <taxon>Chromadorea</taxon>
        <taxon>Plectida</taxon>
        <taxon>Plectina</taxon>
        <taxon>Plectoidea</taxon>
        <taxon>Plectidae</taxon>
        <taxon>Plectus</taxon>
    </lineage>
</organism>
<dbReference type="PANTHER" id="PTHR36503">
    <property type="entry name" value="BLR2520 PROTEIN"/>
    <property type="match status" value="1"/>
</dbReference>
<dbReference type="InterPro" id="IPR029068">
    <property type="entry name" value="Glyas_Bleomycin-R_OHBP_Dase"/>
</dbReference>
<dbReference type="PROSITE" id="PS51819">
    <property type="entry name" value="VOC"/>
    <property type="match status" value="1"/>
</dbReference>
<dbReference type="SUPFAM" id="SSF54593">
    <property type="entry name" value="Glyoxalase/Bleomycin resistance protein/Dihydroxybiphenyl dioxygenase"/>
    <property type="match status" value="1"/>
</dbReference>
<dbReference type="Pfam" id="PF00903">
    <property type="entry name" value="Glyoxalase"/>
    <property type="match status" value="1"/>
</dbReference>
<dbReference type="Gene3D" id="3.10.180.10">
    <property type="entry name" value="2,3-Dihydroxybiphenyl 1,2-Dioxygenase, domain 1"/>
    <property type="match status" value="1"/>
</dbReference>
<evidence type="ECO:0000313" key="2">
    <source>
        <dbReference type="Proteomes" id="UP000887566"/>
    </source>
</evidence>
<dbReference type="InterPro" id="IPR037523">
    <property type="entry name" value="VOC_core"/>
</dbReference>
<keyword evidence="2" id="KW-1185">Reference proteome</keyword>
<name>A0A914VEA0_9BILA</name>
<evidence type="ECO:0000313" key="3">
    <source>
        <dbReference type="WBParaSite" id="PSAMB.scaffold188size67258.g3046.t1"/>
    </source>
</evidence>
<accession>A0A914VEA0</accession>
<protein>
    <submittedName>
        <fullName evidence="3">VOC domain-containing protein</fullName>
    </submittedName>
</protein>
<sequence>MEGSEEQQKKLRMNSVLLFVNDVKKSTDFYHEGLGLELVPGFEISDDTAFVVIDGICIGLSAKRLARDVMKTELANDNQGQLSVEEAQNLPFNGTVLLFAANSEQEVDEVMEKAKKAGAKIHAQPEKKPWGYVGFFRDLDGYFCEVMYWNKTEHTHIVVA</sequence>
<dbReference type="PANTHER" id="PTHR36503:SF1">
    <property type="entry name" value="BLR2520 PROTEIN"/>
    <property type="match status" value="1"/>
</dbReference>
<dbReference type="AlphaFoldDB" id="A0A914VEA0"/>
<feature type="domain" description="VOC" evidence="1">
    <location>
        <begin position="12"/>
        <end position="149"/>
    </location>
</feature>
<reference evidence="3" key="1">
    <citation type="submission" date="2022-11" db="UniProtKB">
        <authorList>
            <consortium name="WormBaseParasite"/>
        </authorList>
    </citation>
    <scope>IDENTIFICATION</scope>
</reference>
<dbReference type="WBParaSite" id="PSAMB.scaffold188size67258.g3046.t1">
    <property type="protein sequence ID" value="PSAMB.scaffold188size67258.g3046.t1"/>
    <property type="gene ID" value="PSAMB.scaffold188size67258.g3046"/>
</dbReference>